<feature type="compositionally biased region" description="Basic residues" evidence="7">
    <location>
        <begin position="190"/>
        <end position="200"/>
    </location>
</feature>
<evidence type="ECO:0000256" key="6">
    <source>
        <dbReference type="SAM" id="Coils"/>
    </source>
</evidence>
<sequence length="242" mass="28598">MDSDDEAPPIVKAKRRRKPINKKTKVHLVFNEDARRDFLTGFHKRKLQRKKKAQEELQELLKAEKKRIKLEAKEQYKKLVHSYKPIPELEEQFAKEYDVEGTTVSVLELDTDLLAETNFLIGRNRGQIEDTTVKEEEEEDESDPEEQNEEMPGMSLKDKKPEKKKKEITKKEPEKVLKTKKEIKKDLKKQSTKSVKKSKVFQKLNEIHTLKQKKKSTIKRRDAKKSQSRGKNSKRSKFKKKK</sequence>
<feature type="compositionally biased region" description="Basic and acidic residues" evidence="7">
    <location>
        <begin position="156"/>
        <end position="189"/>
    </location>
</feature>
<dbReference type="GO" id="GO:0019843">
    <property type="term" value="F:rRNA binding"/>
    <property type="evidence" value="ECO:0007669"/>
    <property type="project" value="TreeGrafter"/>
</dbReference>
<feature type="coiled-coil region" evidence="6">
    <location>
        <begin position="43"/>
        <end position="74"/>
    </location>
</feature>
<evidence type="ECO:0000256" key="3">
    <source>
        <dbReference type="ARBA" id="ARBA00015520"/>
    </source>
</evidence>
<evidence type="ECO:0000256" key="2">
    <source>
        <dbReference type="ARBA" id="ARBA00007175"/>
    </source>
</evidence>
<accession>A0A0A9X614</accession>
<feature type="region of interest" description="Disordered" evidence="7">
    <location>
        <begin position="125"/>
        <end position="242"/>
    </location>
</feature>
<evidence type="ECO:0000256" key="4">
    <source>
        <dbReference type="ARBA" id="ARBA00023054"/>
    </source>
</evidence>
<gene>
    <name evidence="8" type="primary">nol12_0</name>
    <name evidence="9" type="synonym">nol12</name>
    <name evidence="8" type="ORF">CM83_27867</name>
    <name evidence="9" type="ORF">g.40157</name>
</gene>
<comment type="similarity">
    <text evidence="2">Belongs to the RRP17 family.</text>
</comment>
<dbReference type="GO" id="GO:0005730">
    <property type="term" value="C:nucleolus"/>
    <property type="evidence" value="ECO:0007669"/>
    <property type="project" value="UniProtKB-SubCell"/>
</dbReference>
<reference evidence="8" key="2">
    <citation type="submission" date="2014-07" db="EMBL/GenBank/DDBJ databases">
        <authorList>
            <person name="Hull J."/>
        </authorList>
    </citation>
    <scope>NUCLEOTIDE SEQUENCE</scope>
</reference>
<feature type="compositionally biased region" description="Acidic residues" evidence="7">
    <location>
        <begin position="135"/>
        <end position="149"/>
    </location>
</feature>
<dbReference type="PANTHER" id="PTHR14577:SF0">
    <property type="entry name" value="NUCLEOLAR PROTEIN 12"/>
    <property type="match status" value="1"/>
</dbReference>
<proteinExistence type="inferred from homology"/>
<dbReference type="AlphaFoldDB" id="A0A0A9X614"/>
<organism evidence="8">
    <name type="scientific">Lygus hesperus</name>
    <name type="common">Western plant bug</name>
    <dbReference type="NCBI Taxonomy" id="30085"/>
    <lineage>
        <taxon>Eukaryota</taxon>
        <taxon>Metazoa</taxon>
        <taxon>Ecdysozoa</taxon>
        <taxon>Arthropoda</taxon>
        <taxon>Hexapoda</taxon>
        <taxon>Insecta</taxon>
        <taxon>Pterygota</taxon>
        <taxon>Neoptera</taxon>
        <taxon>Paraneoptera</taxon>
        <taxon>Hemiptera</taxon>
        <taxon>Heteroptera</taxon>
        <taxon>Panheteroptera</taxon>
        <taxon>Cimicomorpha</taxon>
        <taxon>Miridae</taxon>
        <taxon>Mirini</taxon>
        <taxon>Lygus</taxon>
    </lineage>
</organism>
<protein>
    <recommendedName>
        <fullName evidence="3">Nucleolar protein 12</fullName>
    </recommendedName>
</protein>
<dbReference type="EMBL" id="GBHO01027472">
    <property type="protein sequence ID" value="JAG16132.1"/>
    <property type="molecule type" value="Transcribed_RNA"/>
</dbReference>
<dbReference type="PANTHER" id="PTHR14577">
    <property type="entry name" value="NUCLEOLAR PROTEIN 12"/>
    <property type="match status" value="1"/>
</dbReference>
<dbReference type="EMBL" id="GDHC01001968">
    <property type="protein sequence ID" value="JAQ16661.1"/>
    <property type="molecule type" value="Transcribed_RNA"/>
</dbReference>
<evidence type="ECO:0000256" key="7">
    <source>
        <dbReference type="SAM" id="MobiDB-lite"/>
    </source>
</evidence>
<dbReference type="InterPro" id="IPR019186">
    <property type="entry name" value="Nucleolar_protein_12"/>
</dbReference>
<evidence type="ECO:0000256" key="1">
    <source>
        <dbReference type="ARBA" id="ARBA00004604"/>
    </source>
</evidence>
<keyword evidence="5" id="KW-0539">Nucleus</keyword>
<reference evidence="8" key="1">
    <citation type="journal article" date="2014" name="PLoS ONE">
        <title>Transcriptome-Based Identification of ABC Transporters in the Western Tarnished Plant Bug Lygus hesperus.</title>
        <authorList>
            <person name="Hull J.J."/>
            <person name="Chaney K."/>
            <person name="Geib S.M."/>
            <person name="Fabrick J.A."/>
            <person name="Brent C.S."/>
            <person name="Walsh D."/>
            <person name="Lavine L.C."/>
        </authorList>
    </citation>
    <scope>NUCLEOTIDE SEQUENCE</scope>
</reference>
<dbReference type="Pfam" id="PF09805">
    <property type="entry name" value="Nop25"/>
    <property type="match status" value="1"/>
</dbReference>
<evidence type="ECO:0000313" key="8">
    <source>
        <dbReference type="EMBL" id="JAG16132.1"/>
    </source>
</evidence>
<keyword evidence="4 6" id="KW-0175">Coiled coil</keyword>
<reference evidence="9" key="3">
    <citation type="journal article" date="2016" name="Gigascience">
        <title>De novo construction of an expanded transcriptome assembly for the western tarnished plant bug, Lygus hesperus.</title>
        <authorList>
            <person name="Tassone E.E."/>
            <person name="Geib S.M."/>
            <person name="Hall B."/>
            <person name="Fabrick J.A."/>
            <person name="Brent C.S."/>
            <person name="Hull J.J."/>
        </authorList>
    </citation>
    <scope>NUCLEOTIDE SEQUENCE</scope>
</reference>
<comment type="subcellular location">
    <subcellularLocation>
        <location evidence="1">Nucleus</location>
        <location evidence="1">Nucleolus</location>
    </subcellularLocation>
</comment>
<feature type="compositionally biased region" description="Basic residues" evidence="7">
    <location>
        <begin position="210"/>
        <end position="242"/>
    </location>
</feature>
<evidence type="ECO:0000313" key="9">
    <source>
        <dbReference type="EMBL" id="JAQ16661.1"/>
    </source>
</evidence>
<evidence type="ECO:0000256" key="5">
    <source>
        <dbReference type="ARBA" id="ARBA00023242"/>
    </source>
</evidence>
<name>A0A0A9X614_LYGHE</name>